<dbReference type="AlphaFoldDB" id="A0A319BH98"/>
<dbReference type="RefSeq" id="XP_025565801.1">
    <property type="nucleotide sequence ID" value="XM_025701882.1"/>
</dbReference>
<evidence type="ECO:0000313" key="1">
    <source>
        <dbReference type="EMBL" id="PYH72007.1"/>
    </source>
</evidence>
<dbReference type="EMBL" id="KZ821617">
    <property type="protein sequence ID" value="PYH72007.1"/>
    <property type="molecule type" value="Genomic_DNA"/>
</dbReference>
<keyword evidence="2" id="KW-1185">Reference proteome</keyword>
<dbReference type="GeneID" id="37206474"/>
<name>A0A319BH98_ASPVC</name>
<gene>
    <name evidence="1" type="ORF">BO88DRAFT_204417</name>
</gene>
<reference evidence="1" key="1">
    <citation type="submission" date="2016-12" db="EMBL/GenBank/DDBJ databases">
        <title>The genomes of Aspergillus section Nigri reveals drivers in fungal speciation.</title>
        <authorList>
            <consortium name="DOE Joint Genome Institute"/>
            <person name="Vesth T.C."/>
            <person name="Nybo J."/>
            <person name="Theobald S."/>
            <person name="Brandl J."/>
            <person name="Frisvad J.C."/>
            <person name="Nielsen K.F."/>
            <person name="Lyhne E.K."/>
            <person name="Kogle M.E."/>
            <person name="Kuo A."/>
            <person name="Riley R."/>
            <person name="Clum A."/>
            <person name="Nolan M."/>
            <person name="Lipzen A."/>
            <person name="Salamov A."/>
            <person name="Henrissat B."/>
            <person name="Wiebenga A."/>
            <person name="De Vries R.P."/>
            <person name="Grigoriev I.V."/>
            <person name="Mortensen U.H."/>
            <person name="Andersen M.R."/>
            <person name="Baker S.E."/>
        </authorList>
    </citation>
    <scope>NUCLEOTIDE SEQUENCE [LARGE SCALE GENOMIC DNA]</scope>
    <source>
        <strain evidence="1">CBS 113365</strain>
    </source>
</reference>
<sequence>MRIRGSGTLTRGGAPSRPSRVVPLIALEDDIIFMPEAETITELLRGIERSIHFLSPRPPVFFLV</sequence>
<accession>A0A319BH98</accession>
<organism evidence="1 2">
    <name type="scientific">Aspergillus vadensis (strain CBS 113365 / IMI 142717 / IBT 24658)</name>
    <dbReference type="NCBI Taxonomy" id="1448311"/>
    <lineage>
        <taxon>Eukaryota</taxon>
        <taxon>Fungi</taxon>
        <taxon>Dikarya</taxon>
        <taxon>Ascomycota</taxon>
        <taxon>Pezizomycotina</taxon>
        <taxon>Eurotiomycetes</taxon>
        <taxon>Eurotiomycetidae</taxon>
        <taxon>Eurotiales</taxon>
        <taxon>Aspergillaceae</taxon>
        <taxon>Aspergillus</taxon>
        <taxon>Aspergillus subgen. Circumdati</taxon>
    </lineage>
</organism>
<protein>
    <submittedName>
        <fullName evidence="1">Uncharacterized protein</fullName>
    </submittedName>
</protein>
<proteinExistence type="predicted"/>
<evidence type="ECO:0000313" key="2">
    <source>
        <dbReference type="Proteomes" id="UP000248405"/>
    </source>
</evidence>
<dbReference type="Proteomes" id="UP000248405">
    <property type="component" value="Unassembled WGS sequence"/>
</dbReference>